<reference evidence="2" key="1">
    <citation type="journal article" date="2014" name="Front. Microbiol.">
        <title>High frequency of phylogenetically diverse reductive dehalogenase-homologous genes in deep subseafloor sedimentary metagenomes.</title>
        <authorList>
            <person name="Kawai M."/>
            <person name="Futagami T."/>
            <person name="Toyoda A."/>
            <person name="Takaki Y."/>
            <person name="Nishi S."/>
            <person name="Hori S."/>
            <person name="Arai W."/>
            <person name="Tsubouchi T."/>
            <person name="Morono Y."/>
            <person name="Uchiyama I."/>
            <person name="Ito T."/>
            <person name="Fujiyama A."/>
            <person name="Inagaki F."/>
            <person name="Takami H."/>
        </authorList>
    </citation>
    <scope>NUCLEOTIDE SEQUENCE</scope>
    <source>
        <strain evidence="2">Expedition CK06-06</strain>
    </source>
</reference>
<feature type="compositionally biased region" description="Basic and acidic residues" evidence="1">
    <location>
        <begin position="1"/>
        <end position="15"/>
    </location>
</feature>
<dbReference type="AlphaFoldDB" id="X1Q970"/>
<comment type="caution">
    <text evidence="2">The sequence shown here is derived from an EMBL/GenBank/DDBJ whole genome shotgun (WGS) entry which is preliminary data.</text>
</comment>
<accession>X1Q970</accession>
<dbReference type="EMBL" id="BARW01004617">
    <property type="protein sequence ID" value="GAI64997.1"/>
    <property type="molecule type" value="Genomic_DNA"/>
</dbReference>
<protein>
    <submittedName>
        <fullName evidence="2">Uncharacterized protein</fullName>
    </submittedName>
</protein>
<evidence type="ECO:0000256" key="1">
    <source>
        <dbReference type="SAM" id="MobiDB-lite"/>
    </source>
</evidence>
<organism evidence="2">
    <name type="scientific">marine sediment metagenome</name>
    <dbReference type="NCBI Taxonomy" id="412755"/>
    <lineage>
        <taxon>unclassified sequences</taxon>
        <taxon>metagenomes</taxon>
        <taxon>ecological metagenomes</taxon>
    </lineage>
</organism>
<sequence length="31" mass="3536">GTQDRRPTYYHKGDEGLSSAKGGDMDCQWIY</sequence>
<proteinExistence type="predicted"/>
<feature type="non-terminal residue" evidence="2">
    <location>
        <position position="1"/>
    </location>
</feature>
<name>X1Q970_9ZZZZ</name>
<feature type="region of interest" description="Disordered" evidence="1">
    <location>
        <begin position="1"/>
        <end position="23"/>
    </location>
</feature>
<gene>
    <name evidence="2" type="ORF">S12H4_10680</name>
</gene>
<evidence type="ECO:0000313" key="2">
    <source>
        <dbReference type="EMBL" id="GAI64997.1"/>
    </source>
</evidence>